<gene>
    <name evidence="1" type="ORF">H8K27_07225</name>
</gene>
<accession>A0ABR6YLY3</accession>
<reference evidence="1 2" key="1">
    <citation type="submission" date="2020-08" db="EMBL/GenBank/DDBJ databases">
        <title>Novel species isolated from subtropical streams in China.</title>
        <authorList>
            <person name="Lu H."/>
        </authorList>
    </citation>
    <scope>NUCLEOTIDE SEQUENCE [LARGE SCALE GENOMIC DNA]</scope>
    <source>
        <strain evidence="1 2">FT31W</strain>
    </source>
</reference>
<evidence type="ECO:0000313" key="1">
    <source>
        <dbReference type="EMBL" id="MBC3884913.1"/>
    </source>
</evidence>
<keyword evidence="2" id="KW-1185">Reference proteome</keyword>
<dbReference type="EMBL" id="JACOGC010000002">
    <property type="protein sequence ID" value="MBC3884913.1"/>
    <property type="molecule type" value="Genomic_DNA"/>
</dbReference>
<sequence>MKLNSLLMRAVWCCAAVYPAQWSYAGEQPDELKTIATLVRAMDAQYPVNSIHTNEEAETIVAQSEGLQQRLQNWYVSAERHCYDLFFVNNCLKQIKIDRREYLPILQRMEIEAKAVQRQLRIIARDQELAKKQTK</sequence>
<evidence type="ECO:0000313" key="2">
    <source>
        <dbReference type="Proteomes" id="UP000613113"/>
    </source>
</evidence>
<organism evidence="1 2">
    <name type="scientific">Undibacterium griseum</name>
    <dbReference type="NCBI Taxonomy" id="2762295"/>
    <lineage>
        <taxon>Bacteria</taxon>
        <taxon>Pseudomonadati</taxon>
        <taxon>Pseudomonadota</taxon>
        <taxon>Betaproteobacteria</taxon>
        <taxon>Burkholderiales</taxon>
        <taxon>Oxalobacteraceae</taxon>
        <taxon>Undibacterium</taxon>
    </lineage>
</organism>
<comment type="caution">
    <text evidence="1">The sequence shown here is derived from an EMBL/GenBank/DDBJ whole genome shotgun (WGS) entry which is preliminary data.</text>
</comment>
<name>A0ABR6YLY3_9BURK</name>
<proteinExistence type="predicted"/>
<protein>
    <submittedName>
        <fullName evidence="1">Uncharacterized protein</fullName>
    </submittedName>
</protein>
<dbReference type="RefSeq" id="WP_186862478.1">
    <property type="nucleotide sequence ID" value="NZ_JACOGC010000002.1"/>
</dbReference>
<dbReference type="Proteomes" id="UP000613113">
    <property type="component" value="Unassembled WGS sequence"/>
</dbReference>